<keyword evidence="3 5" id="KW-1133">Transmembrane helix</keyword>
<dbReference type="AlphaFoldDB" id="A0A7R9L785"/>
<keyword evidence="8" id="KW-1185">Reference proteome</keyword>
<dbReference type="Proteomes" id="UP000759131">
    <property type="component" value="Unassembled WGS sequence"/>
</dbReference>
<sequence length="342" mass="37475">RVVLGAFQSVLFPACYALVAKWTPEHERSVVLSLPLIGGNIGTIVTSALTGYLTEEGFAGGWPSVFYVSAIMTSVLMLIWIVLVQSEPHHHRWMTHNELKIINPVRYANINNNVNSKTTASNGIAGVPAKQRTSVPWLKIFTSLPVLSLIVVKFTINWISIMFLLKLPSYLKVVFNYSAEQNGFINAGVNVTVPIGLFIGGYVSDYLISKKHYDKTLIRKIFQSLATFGSAACLAVIPLGVFLYGLRGGGDVPVDADMTLQYVGTVFAIANSIAFTCGIITPLVIGVIVGDGTEHVRRQWAYVFYMSAALNVFGGLVFVVFGSAKQQEWDKQPVRHSIELSQ</sequence>
<dbReference type="PROSITE" id="PS50850">
    <property type="entry name" value="MFS"/>
    <property type="match status" value="1"/>
</dbReference>
<organism evidence="7">
    <name type="scientific">Medioppia subpectinata</name>
    <dbReference type="NCBI Taxonomy" id="1979941"/>
    <lineage>
        <taxon>Eukaryota</taxon>
        <taxon>Metazoa</taxon>
        <taxon>Ecdysozoa</taxon>
        <taxon>Arthropoda</taxon>
        <taxon>Chelicerata</taxon>
        <taxon>Arachnida</taxon>
        <taxon>Acari</taxon>
        <taxon>Acariformes</taxon>
        <taxon>Sarcoptiformes</taxon>
        <taxon>Oribatida</taxon>
        <taxon>Brachypylina</taxon>
        <taxon>Oppioidea</taxon>
        <taxon>Oppiidae</taxon>
        <taxon>Medioppia</taxon>
    </lineage>
</organism>
<dbReference type="Gene3D" id="1.20.1250.20">
    <property type="entry name" value="MFS general substrate transporter like domains"/>
    <property type="match status" value="2"/>
</dbReference>
<evidence type="ECO:0000313" key="8">
    <source>
        <dbReference type="Proteomes" id="UP000759131"/>
    </source>
</evidence>
<feature type="transmembrane region" description="Helical" evidence="5">
    <location>
        <begin position="225"/>
        <end position="246"/>
    </location>
</feature>
<protein>
    <recommendedName>
        <fullName evidence="6">Major facilitator superfamily (MFS) profile domain-containing protein</fullName>
    </recommendedName>
</protein>
<dbReference type="SUPFAM" id="SSF103473">
    <property type="entry name" value="MFS general substrate transporter"/>
    <property type="match status" value="1"/>
</dbReference>
<dbReference type="EMBL" id="CAJPIZ010018666">
    <property type="protein sequence ID" value="CAG2116628.1"/>
    <property type="molecule type" value="Genomic_DNA"/>
</dbReference>
<dbReference type="InterPro" id="IPR020846">
    <property type="entry name" value="MFS_dom"/>
</dbReference>
<evidence type="ECO:0000259" key="6">
    <source>
        <dbReference type="PROSITE" id="PS50850"/>
    </source>
</evidence>
<proteinExistence type="predicted"/>
<dbReference type="GO" id="GO:0006820">
    <property type="term" value="P:monoatomic anion transport"/>
    <property type="evidence" value="ECO:0007669"/>
    <property type="project" value="TreeGrafter"/>
</dbReference>
<evidence type="ECO:0000256" key="1">
    <source>
        <dbReference type="ARBA" id="ARBA00004141"/>
    </source>
</evidence>
<comment type="subcellular location">
    <subcellularLocation>
        <location evidence="1">Membrane</location>
        <topology evidence="1">Multi-pass membrane protein</topology>
    </subcellularLocation>
</comment>
<evidence type="ECO:0000256" key="2">
    <source>
        <dbReference type="ARBA" id="ARBA00022692"/>
    </source>
</evidence>
<keyword evidence="4 5" id="KW-0472">Membrane</keyword>
<feature type="domain" description="Major facilitator superfamily (MFS) profile" evidence="6">
    <location>
        <begin position="1"/>
        <end position="326"/>
    </location>
</feature>
<evidence type="ECO:0000256" key="4">
    <source>
        <dbReference type="ARBA" id="ARBA00023136"/>
    </source>
</evidence>
<gene>
    <name evidence="7" type="ORF">OSB1V03_LOCUS16587</name>
</gene>
<dbReference type="GO" id="GO:0022857">
    <property type="term" value="F:transmembrane transporter activity"/>
    <property type="evidence" value="ECO:0007669"/>
    <property type="project" value="InterPro"/>
</dbReference>
<dbReference type="Pfam" id="PF07690">
    <property type="entry name" value="MFS_1"/>
    <property type="match status" value="1"/>
</dbReference>
<feature type="transmembrane region" description="Helical" evidence="5">
    <location>
        <begin position="140"/>
        <end position="164"/>
    </location>
</feature>
<feature type="transmembrane region" description="Helical" evidence="5">
    <location>
        <begin position="266"/>
        <end position="290"/>
    </location>
</feature>
<evidence type="ECO:0000256" key="3">
    <source>
        <dbReference type="ARBA" id="ARBA00022989"/>
    </source>
</evidence>
<dbReference type="PANTHER" id="PTHR11662">
    <property type="entry name" value="SOLUTE CARRIER FAMILY 17"/>
    <property type="match status" value="1"/>
</dbReference>
<feature type="non-terminal residue" evidence="7">
    <location>
        <position position="342"/>
    </location>
</feature>
<dbReference type="InterPro" id="IPR011701">
    <property type="entry name" value="MFS"/>
</dbReference>
<dbReference type="GO" id="GO:0016020">
    <property type="term" value="C:membrane"/>
    <property type="evidence" value="ECO:0007669"/>
    <property type="project" value="UniProtKB-SubCell"/>
</dbReference>
<dbReference type="PANTHER" id="PTHR11662:SF399">
    <property type="entry name" value="FI19708P1-RELATED"/>
    <property type="match status" value="1"/>
</dbReference>
<dbReference type="InterPro" id="IPR050382">
    <property type="entry name" value="MFS_Na/Anion_cotransporter"/>
</dbReference>
<feature type="transmembrane region" description="Helical" evidence="5">
    <location>
        <begin position="184"/>
        <end position="204"/>
    </location>
</feature>
<dbReference type="InterPro" id="IPR036259">
    <property type="entry name" value="MFS_trans_sf"/>
</dbReference>
<keyword evidence="2 5" id="KW-0812">Transmembrane</keyword>
<evidence type="ECO:0000313" key="7">
    <source>
        <dbReference type="EMBL" id="CAD7636285.1"/>
    </source>
</evidence>
<dbReference type="OrthoDB" id="6506962at2759"/>
<feature type="transmembrane region" description="Helical" evidence="5">
    <location>
        <begin position="65"/>
        <end position="84"/>
    </location>
</feature>
<accession>A0A7R9L785</accession>
<name>A0A7R9L785_9ACAR</name>
<dbReference type="EMBL" id="OC873241">
    <property type="protein sequence ID" value="CAD7636285.1"/>
    <property type="molecule type" value="Genomic_DNA"/>
</dbReference>
<evidence type="ECO:0000256" key="5">
    <source>
        <dbReference type="SAM" id="Phobius"/>
    </source>
</evidence>
<feature type="non-terminal residue" evidence="7">
    <location>
        <position position="1"/>
    </location>
</feature>
<feature type="transmembrane region" description="Helical" evidence="5">
    <location>
        <begin position="302"/>
        <end position="324"/>
    </location>
</feature>
<reference evidence="7" key="1">
    <citation type="submission" date="2020-11" db="EMBL/GenBank/DDBJ databases">
        <authorList>
            <person name="Tran Van P."/>
        </authorList>
    </citation>
    <scope>NUCLEOTIDE SEQUENCE</scope>
</reference>